<dbReference type="EMBL" id="CP111027">
    <property type="protein sequence ID" value="WAR29313.1"/>
    <property type="molecule type" value="Genomic_DNA"/>
</dbReference>
<organism evidence="2 3">
    <name type="scientific">Mya arenaria</name>
    <name type="common">Soft-shell clam</name>
    <dbReference type="NCBI Taxonomy" id="6604"/>
    <lineage>
        <taxon>Eukaryota</taxon>
        <taxon>Metazoa</taxon>
        <taxon>Spiralia</taxon>
        <taxon>Lophotrochozoa</taxon>
        <taxon>Mollusca</taxon>
        <taxon>Bivalvia</taxon>
        <taxon>Autobranchia</taxon>
        <taxon>Heteroconchia</taxon>
        <taxon>Euheterodonta</taxon>
        <taxon>Imparidentia</taxon>
        <taxon>Neoheterodontei</taxon>
        <taxon>Myida</taxon>
        <taxon>Myoidea</taxon>
        <taxon>Myidae</taxon>
        <taxon>Mya</taxon>
    </lineage>
</organism>
<dbReference type="Proteomes" id="UP001164746">
    <property type="component" value="Chromosome 16"/>
</dbReference>
<name>A0ABY7G4D8_MYAAR</name>
<gene>
    <name evidence="2" type="ORF">MAR_002881</name>
</gene>
<accession>A0ABY7G4D8</accession>
<keyword evidence="1" id="KW-0472">Membrane</keyword>
<keyword evidence="3" id="KW-1185">Reference proteome</keyword>
<keyword evidence="1" id="KW-1133">Transmembrane helix</keyword>
<sequence>MPYSTVLTAGIRQISKSYSSPKFLSTKCYMVISVILFVVVIAAVTTFGNADITSLEKKVDLISSMQSFVLQDMMLIKGKLANTDVKLEQLFNQIDKLQSSEHERVSTEKGIEQTSAKISIKPWIP</sequence>
<evidence type="ECO:0000256" key="1">
    <source>
        <dbReference type="SAM" id="Phobius"/>
    </source>
</evidence>
<protein>
    <submittedName>
        <fullName evidence="2">Uncharacterized protein</fullName>
    </submittedName>
</protein>
<feature type="transmembrane region" description="Helical" evidence="1">
    <location>
        <begin position="29"/>
        <end position="48"/>
    </location>
</feature>
<reference evidence="2" key="1">
    <citation type="submission" date="2022-11" db="EMBL/GenBank/DDBJ databases">
        <title>Centuries of genome instability and evolution in soft-shell clam transmissible cancer (bioRxiv).</title>
        <authorList>
            <person name="Hart S.F.M."/>
            <person name="Yonemitsu M.A."/>
            <person name="Giersch R.M."/>
            <person name="Beal B.F."/>
            <person name="Arriagada G."/>
            <person name="Davis B.W."/>
            <person name="Ostrander E.A."/>
            <person name="Goff S.P."/>
            <person name="Metzger M.J."/>
        </authorList>
    </citation>
    <scope>NUCLEOTIDE SEQUENCE</scope>
    <source>
        <strain evidence="2">MELC-2E11</strain>
        <tissue evidence="2">Siphon/mantle</tissue>
    </source>
</reference>
<keyword evidence="1" id="KW-0812">Transmembrane</keyword>
<evidence type="ECO:0000313" key="2">
    <source>
        <dbReference type="EMBL" id="WAR29313.1"/>
    </source>
</evidence>
<evidence type="ECO:0000313" key="3">
    <source>
        <dbReference type="Proteomes" id="UP001164746"/>
    </source>
</evidence>
<proteinExistence type="predicted"/>